<accession>A0A101LTT3</accession>
<name>A0A101LTT3_PICGL</name>
<gene>
    <name evidence="2" type="ORF">ABT39_MTgene3544</name>
</gene>
<keyword evidence="2" id="KW-0496">Mitochondrion</keyword>
<feature type="signal peptide" evidence="1">
    <location>
        <begin position="1"/>
        <end position="20"/>
    </location>
</feature>
<sequence length="50" mass="5727">MGMLMALMLLVVMGMEQSEGKLRGMSLYLDLYGQQDQRMLLNHLDLVLLL</sequence>
<dbReference type="EMBL" id="LKAM01000023">
    <property type="protein sequence ID" value="KUM45221.1"/>
    <property type="molecule type" value="Genomic_DNA"/>
</dbReference>
<reference evidence="2" key="1">
    <citation type="journal article" date="2015" name="Genome Biol. Evol.">
        <title>Organellar Genomes of White Spruce (Picea glauca): Assembly and Annotation.</title>
        <authorList>
            <person name="Jackman S.D."/>
            <person name="Warren R.L."/>
            <person name="Gibb E.A."/>
            <person name="Vandervalk B.P."/>
            <person name="Mohamadi H."/>
            <person name="Chu J."/>
            <person name="Raymond A."/>
            <person name="Pleasance S."/>
            <person name="Coope R."/>
            <person name="Wildung M.R."/>
            <person name="Ritland C.E."/>
            <person name="Bousquet J."/>
            <person name="Jones S.J."/>
            <person name="Bohlmann J."/>
            <person name="Birol I."/>
        </authorList>
    </citation>
    <scope>NUCLEOTIDE SEQUENCE [LARGE SCALE GENOMIC DNA]</scope>
    <source>
        <tissue evidence="2">Flushing bud</tissue>
    </source>
</reference>
<proteinExistence type="predicted"/>
<comment type="caution">
    <text evidence="2">The sequence shown here is derived from an EMBL/GenBank/DDBJ whole genome shotgun (WGS) entry which is preliminary data.</text>
</comment>
<evidence type="ECO:0000256" key="1">
    <source>
        <dbReference type="SAM" id="SignalP"/>
    </source>
</evidence>
<feature type="chain" id="PRO_5007100102" evidence="1">
    <location>
        <begin position="21"/>
        <end position="50"/>
    </location>
</feature>
<keyword evidence="1" id="KW-0732">Signal</keyword>
<protein>
    <submittedName>
        <fullName evidence="2">Uncharacterized protein</fullName>
    </submittedName>
</protein>
<evidence type="ECO:0000313" key="2">
    <source>
        <dbReference type="EMBL" id="KUM45221.1"/>
    </source>
</evidence>
<dbReference type="AlphaFoldDB" id="A0A101LTT3"/>
<organism evidence="2">
    <name type="scientific">Picea glauca</name>
    <name type="common">White spruce</name>
    <name type="synonym">Pinus glauca</name>
    <dbReference type="NCBI Taxonomy" id="3330"/>
    <lineage>
        <taxon>Eukaryota</taxon>
        <taxon>Viridiplantae</taxon>
        <taxon>Streptophyta</taxon>
        <taxon>Embryophyta</taxon>
        <taxon>Tracheophyta</taxon>
        <taxon>Spermatophyta</taxon>
        <taxon>Pinopsida</taxon>
        <taxon>Pinidae</taxon>
        <taxon>Conifers I</taxon>
        <taxon>Pinales</taxon>
        <taxon>Pinaceae</taxon>
        <taxon>Picea</taxon>
    </lineage>
</organism>
<geneLocation type="mitochondrion" evidence="2"/>